<feature type="compositionally biased region" description="Basic and acidic residues" evidence="1">
    <location>
        <begin position="279"/>
        <end position="297"/>
    </location>
</feature>
<keyword evidence="2" id="KW-1133">Transmembrane helix</keyword>
<dbReference type="EMBL" id="MU004184">
    <property type="protein sequence ID" value="KAF2499020.1"/>
    <property type="molecule type" value="Genomic_DNA"/>
</dbReference>
<name>A0A6A6R4Y9_9PEZI</name>
<protein>
    <recommendedName>
        <fullName evidence="6">Extracellular membrane protein CFEM domain-containing protein</fullName>
    </recommendedName>
</protein>
<evidence type="ECO:0000256" key="2">
    <source>
        <dbReference type="SAM" id="Phobius"/>
    </source>
</evidence>
<dbReference type="OrthoDB" id="5426355at2759"/>
<reference evidence="4" key="1">
    <citation type="journal article" date="2020" name="Stud. Mycol.">
        <title>101 Dothideomycetes genomes: a test case for predicting lifestyles and emergence of pathogens.</title>
        <authorList>
            <person name="Haridas S."/>
            <person name="Albert R."/>
            <person name="Binder M."/>
            <person name="Bloem J."/>
            <person name="Labutti K."/>
            <person name="Salamov A."/>
            <person name="Andreopoulos B."/>
            <person name="Baker S."/>
            <person name="Barry K."/>
            <person name="Bills G."/>
            <person name="Bluhm B."/>
            <person name="Cannon C."/>
            <person name="Castanera R."/>
            <person name="Culley D."/>
            <person name="Daum C."/>
            <person name="Ezra D."/>
            <person name="Gonzalez J."/>
            <person name="Henrissat B."/>
            <person name="Kuo A."/>
            <person name="Liang C."/>
            <person name="Lipzen A."/>
            <person name="Lutzoni F."/>
            <person name="Magnuson J."/>
            <person name="Mondo S."/>
            <person name="Nolan M."/>
            <person name="Ohm R."/>
            <person name="Pangilinan J."/>
            <person name="Park H.-J."/>
            <person name="Ramirez L."/>
            <person name="Alfaro M."/>
            <person name="Sun H."/>
            <person name="Tritt A."/>
            <person name="Yoshinaga Y."/>
            <person name="Zwiers L.-H."/>
            <person name="Turgeon B."/>
            <person name="Goodwin S."/>
            <person name="Spatafora J."/>
            <person name="Crous P."/>
            <person name="Grigoriev I."/>
        </authorList>
    </citation>
    <scope>NUCLEOTIDE SEQUENCE</scope>
    <source>
        <strain evidence="4">CBS 269.34</strain>
    </source>
</reference>
<sequence length="297" mass="31755">MQFTTVVLSVFGLALSSLASAQSVIDYSKLPACAKQCSILAQAEANCVPPAAPVTNQDTYQSCVCQSGLLTTLKTSPSLCQSSATDTICTPQDATTIEQYYIALCNGPTVQPAETTTTTITTATSTATGAATGTTSAGKKGVSENSSNNGWFSTHWKWVVMLIVIFLFMVSASIIGVWLKRRHRRRADARRANMAASDAPVADAAFHDAMAKEMSMAGGLPTPPPARVRSGTVTSRGSSRLSKHHPSDPVVWGPHQHASTWNDGSQQDYVRQPRAQAFGRHEQLSEAEPSHLKEVKM</sequence>
<feature type="compositionally biased region" description="Polar residues" evidence="1">
    <location>
        <begin position="257"/>
        <end position="269"/>
    </location>
</feature>
<feature type="transmembrane region" description="Helical" evidence="2">
    <location>
        <begin position="156"/>
        <end position="179"/>
    </location>
</feature>
<feature type="region of interest" description="Disordered" evidence="1">
    <location>
        <begin position="217"/>
        <end position="297"/>
    </location>
</feature>
<feature type="compositionally biased region" description="Low complexity" evidence="1">
    <location>
        <begin position="227"/>
        <end position="240"/>
    </location>
</feature>
<keyword evidence="2" id="KW-0472">Membrane</keyword>
<organism evidence="4 5">
    <name type="scientific">Lophium mytilinum</name>
    <dbReference type="NCBI Taxonomy" id="390894"/>
    <lineage>
        <taxon>Eukaryota</taxon>
        <taxon>Fungi</taxon>
        <taxon>Dikarya</taxon>
        <taxon>Ascomycota</taxon>
        <taxon>Pezizomycotina</taxon>
        <taxon>Dothideomycetes</taxon>
        <taxon>Pleosporomycetidae</taxon>
        <taxon>Mytilinidiales</taxon>
        <taxon>Mytilinidiaceae</taxon>
        <taxon>Lophium</taxon>
    </lineage>
</organism>
<proteinExistence type="predicted"/>
<evidence type="ECO:0000256" key="3">
    <source>
        <dbReference type="SAM" id="SignalP"/>
    </source>
</evidence>
<feature type="signal peptide" evidence="3">
    <location>
        <begin position="1"/>
        <end position="21"/>
    </location>
</feature>
<keyword evidence="2" id="KW-0812">Transmembrane</keyword>
<dbReference type="AlphaFoldDB" id="A0A6A6R4Y9"/>
<evidence type="ECO:0008006" key="6">
    <source>
        <dbReference type="Google" id="ProtNLM"/>
    </source>
</evidence>
<evidence type="ECO:0000313" key="4">
    <source>
        <dbReference type="EMBL" id="KAF2499020.1"/>
    </source>
</evidence>
<gene>
    <name evidence="4" type="ORF">BU16DRAFT_523623</name>
</gene>
<keyword evidence="3" id="KW-0732">Signal</keyword>
<evidence type="ECO:0000256" key="1">
    <source>
        <dbReference type="SAM" id="MobiDB-lite"/>
    </source>
</evidence>
<feature type="chain" id="PRO_5025559704" description="Extracellular membrane protein CFEM domain-containing protein" evidence="3">
    <location>
        <begin position="22"/>
        <end position="297"/>
    </location>
</feature>
<dbReference type="Proteomes" id="UP000799750">
    <property type="component" value="Unassembled WGS sequence"/>
</dbReference>
<keyword evidence="5" id="KW-1185">Reference proteome</keyword>
<evidence type="ECO:0000313" key="5">
    <source>
        <dbReference type="Proteomes" id="UP000799750"/>
    </source>
</evidence>
<accession>A0A6A6R4Y9</accession>